<dbReference type="EMBL" id="UINC01216702">
    <property type="protein sequence ID" value="SVE42948.1"/>
    <property type="molecule type" value="Genomic_DNA"/>
</dbReference>
<feature type="non-terminal residue" evidence="1">
    <location>
        <position position="48"/>
    </location>
</feature>
<gene>
    <name evidence="1" type="ORF">METZ01_LOCUS495802</name>
</gene>
<sequence length="48" mass="5095">VIDNIISLLGVEVVSTLTQVEREDLGGPVFEIEGDDAGLLIGRRGDTL</sequence>
<organism evidence="1">
    <name type="scientific">marine metagenome</name>
    <dbReference type="NCBI Taxonomy" id="408172"/>
    <lineage>
        <taxon>unclassified sequences</taxon>
        <taxon>metagenomes</taxon>
        <taxon>ecological metagenomes</taxon>
    </lineage>
</organism>
<evidence type="ECO:0008006" key="2">
    <source>
        <dbReference type="Google" id="ProtNLM"/>
    </source>
</evidence>
<protein>
    <recommendedName>
        <fullName evidence="2">K Homology domain-containing protein</fullName>
    </recommendedName>
</protein>
<name>A0A383DGF5_9ZZZZ</name>
<evidence type="ECO:0000313" key="1">
    <source>
        <dbReference type="EMBL" id="SVE42948.1"/>
    </source>
</evidence>
<proteinExistence type="predicted"/>
<dbReference type="AlphaFoldDB" id="A0A383DGF5"/>
<dbReference type="Gene3D" id="3.30.300.20">
    <property type="match status" value="1"/>
</dbReference>
<dbReference type="InterPro" id="IPR015946">
    <property type="entry name" value="KH_dom-like_a/b"/>
</dbReference>
<feature type="non-terminal residue" evidence="1">
    <location>
        <position position="1"/>
    </location>
</feature>
<accession>A0A383DGF5</accession>
<reference evidence="1" key="1">
    <citation type="submission" date="2018-05" db="EMBL/GenBank/DDBJ databases">
        <authorList>
            <person name="Lanie J.A."/>
            <person name="Ng W.-L."/>
            <person name="Kazmierczak K.M."/>
            <person name="Andrzejewski T.M."/>
            <person name="Davidsen T.M."/>
            <person name="Wayne K.J."/>
            <person name="Tettelin H."/>
            <person name="Glass J.I."/>
            <person name="Rusch D."/>
            <person name="Podicherti R."/>
            <person name="Tsui H.-C.T."/>
            <person name="Winkler M.E."/>
        </authorList>
    </citation>
    <scope>NUCLEOTIDE SEQUENCE</scope>
</reference>